<accession>A0A0F9VE25</accession>
<dbReference type="AlphaFoldDB" id="A0A0F9VE25"/>
<dbReference type="EMBL" id="LAZR01000375">
    <property type="protein sequence ID" value="KKN71806.1"/>
    <property type="molecule type" value="Genomic_DNA"/>
</dbReference>
<organism evidence="1">
    <name type="scientific">marine sediment metagenome</name>
    <dbReference type="NCBI Taxonomy" id="412755"/>
    <lineage>
        <taxon>unclassified sequences</taxon>
        <taxon>metagenomes</taxon>
        <taxon>ecological metagenomes</taxon>
    </lineage>
</organism>
<comment type="caution">
    <text evidence="1">The sequence shown here is derived from an EMBL/GenBank/DDBJ whole genome shotgun (WGS) entry which is preliminary data.</text>
</comment>
<proteinExistence type="predicted"/>
<evidence type="ECO:0000313" key="1">
    <source>
        <dbReference type="EMBL" id="KKN71806.1"/>
    </source>
</evidence>
<sequence>MTVDIKSLADGQLAASKATLYTAPAATQAVANSISLVNTDSSARTVNLYFKASGGTSRRIIPKDLSLAVGAEFTLNRSISLEAADILEGDASAANVVDFVISGVENA</sequence>
<protein>
    <submittedName>
        <fullName evidence="1">Uncharacterized protein</fullName>
    </submittedName>
</protein>
<gene>
    <name evidence="1" type="ORF">LCGC14_0416600</name>
</gene>
<name>A0A0F9VE25_9ZZZZ</name>
<reference evidence="1" key="1">
    <citation type="journal article" date="2015" name="Nature">
        <title>Complex archaea that bridge the gap between prokaryotes and eukaryotes.</title>
        <authorList>
            <person name="Spang A."/>
            <person name="Saw J.H."/>
            <person name="Jorgensen S.L."/>
            <person name="Zaremba-Niedzwiedzka K."/>
            <person name="Martijn J."/>
            <person name="Lind A.E."/>
            <person name="van Eijk R."/>
            <person name="Schleper C."/>
            <person name="Guy L."/>
            <person name="Ettema T.J."/>
        </authorList>
    </citation>
    <scope>NUCLEOTIDE SEQUENCE</scope>
</reference>